<dbReference type="GO" id="GO:0004803">
    <property type="term" value="F:transposase activity"/>
    <property type="evidence" value="ECO:0007669"/>
    <property type="project" value="InterPro"/>
</dbReference>
<evidence type="ECO:0000256" key="7">
    <source>
        <dbReference type="PROSITE-ProRule" id="PRU00325"/>
    </source>
</evidence>
<dbReference type="PROSITE" id="PS50966">
    <property type="entry name" value="ZF_SWIM"/>
    <property type="match status" value="1"/>
</dbReference>
<keyword evidence="5" id="KW-0238">DNA-binding</keyword>
<keyword evidence="4" id="KW-0862">Zinc</keyword>
<dbReference type="GO" id="GO:0003700">
    <property type="term" value="F:DNA-binding transcription factor activity"/>
    <property type="evidence" value="ECO:0007669"/>
    <property type="project" value="InterPro"/>
</dbReference>
<reference evidence="11" key="1">
    <citation type="submission" date="2023-03" db="EMBL/GenBank/DDBJ databases">
        <title>Chromosome-scale reference genome and RAD-based genetic map of yellow starthistle (Centaurea solstitialis) reveal putative structural variation and QTLs associated with invader traits.</title>
        <authorList>
            <person name="Reatini B."/>
            <person name="Cang F.A."/>
            <person name="Jiang Q."/>
            <person name="Mckibben M.T.W."/>
            <person name="Barker M.S."/>
            <person name="Rieseberg L.H."/>
            <person name="Dlugosch K.M."/>
        </authorList>
    </citation>
    <scope>NUCLEOTIDE SEQUENCE</scope>
    <source>
        <strain evidence="11">CAN-66</strain>
        <tissue evidence="11">Leaf</tissue>
    </source>
</reference>
<evidence type="ECO:0000256" key="8">
    <source>
        <dbReference type="SAM" id="MobiDB-lite"/>
    </source>
</evidence>
<feature type="region of interest" description="Disordered" evidence="8">
    <location>
        <begin position="733"/>
        <end position="776"/>
    </location>
</feature>
<dbReference type="SMART" id="SM00575">
    <property type="entry name" value="ZnF_PMZ"/>
    <property type="match status" value="1"/>
</dbReference>
<dbReference type="PROSITE" id="PS50073">
    <property type="entry name" value="COPPER_FIST_2"/>
    <property type="match status" value="1"/>
</dbReference>
<dbReference type="GO" id="GO:0006313">
    <property type="term" value="P:DNA transposition"/>
    <property type="evidence" value="ECO:0007669"/>
    <property type="project" value="InterPro"/>
</dbReference>
<feature type="compositionally biased region" description="Basic residues" evidence="8">
    <location>
        <begin position="748"/>
        <end position="757"/>
    </location>
</feature>
<feature type="domain" description="Copper-fist" evidence="9">
    <location>
        <begin position="779"/>
        <end position="821"/>
    </location>
</feature>
<dbReference type="InterPro" id="IPR018289">
    <property type="entry name" value="MULE_transposase_dom"/>
</dbReference>
<keyword evidence="2" id="KW-0479">Metal-binding</keyword>
<evidence type="ECO:0000256" key="5">
    <source>
        <dbReference type="ARBA" id="ARBA00023125"/>
    </source>
</evidence>
<gene>
    <name evidence="11" type="ORF">OSB04_029363</name>
</gene>
<keyword evidence="3 7" id="KW-0863">Zinc-finger</keyword>
<evidence type="ECO:0000313" key="12">
    <source>
        <dbReference type="Proteomes" id="UP001172457"/>
    </source>
</evidence>
<feature type="domain" description="SWIM-type" evidence="10">
    <location>
        <begin position="667"/>
        <end position="699"/>
    </location>
</feature>
<dbReference type="EMBL" id="JARYMX010000007">
    <property type="protein sequence ID" value="KAJ9542857.1"/>
    <property type="molecule type" value="Genomic_DNA"/>
</dbReference>
<comment type="caution">
    <text evidence="11">The sequence shown here is derived from an EMBL/GenBank/DDBJ whole genome shotgun (WGS) entry which is preliminary data.</text>
</comment>
<dbReference type="GO" id="GO:0008270">
    <property type="term" value="F:zinc ion binding"/>
    <property type="evidence" value="ECO:0007669"/>
    <property type="project" value="UniProtKB-KW"/>
</dbReference>
<keyword evidence="12" id="KW-1185">Reference proteome</keyword>
<dbReference type="InterPro" id="IPR007527">
    <property type="entry name" value="Znf_SWIM"/>
</dbReference>
<feature type="region of interest" description="Disordered" evidence="8">
    <location>
        <begin position="798"/>
        <end position="861"/>
    </location>
</feature>
<dbReference type="PANTHER" id="PTHR31973:SF189">
    <property type="entry name" value="TRANSPOSASE, MUDR, PLANT, MULE TRANSPOSASE DOMAIN PROTEIN-RELATED"/>
    <property type="match status" value="1"/>
</dbReference>
<dbReference type="GO" id="GO:0003677">
    <property type="term" value="F:DNA binding"/>
    <property type="evidence" value="ECO:0007669"/>
    <property type="project" value="UniProtKB-KW"/>
</dbReference>
<evidence type="ECO:0000256" key="1">
    <source>
        <dbReference type="ARBA" id="ARBA00022578"/>
    </source>
</evidence>
<evidence type="ECO:0000259" key="10">
    <source>
        <dbReference type="PROSITE" id="PS50966"/>
    </source>
</evidence>
<evidence type="ECO:0000256" key="3">
    <source>
        <dbReference type="ARBA" id="ARBA00022771"/>
    </source>
</evidence>
<keyword evidence="6" id="KW-0233">DNA recombination</keyword>
<dbReference type="InterPro" id="IPR001083">
    <property type="entry name" value="Cu_fist_DNA-bd_dom"/>
</dbReference>
<name>A0AA38VYQ5_9ASTR</name>
<dbReference type="Pfam" id="PF10551">
    <property type="entry name" value="MULE"/>
    <property type="match status" value="1"/>
</dbReference>
<proteinExistence type="predicted"/>
<evidence type="ECO:0000259" key="9">
    <source>
        <dbReference type="PROSITE" id="PS50073"/>
    </source>
</evidence>
<evidence type="ECO:0000313" key="11">
    <source>
        <dbReference type="EMBL" id="KAJ9542857.1"/>
    </source>
</evidence>
<dbReference type="InterPro" id="IPR006564">
    <property type="entry name" value="Znf_PMZ"/>
</dbReference>
<feature type="compositionally biased region" description="Basic residues" evidence="8">
    <location>
        <begin position="812"/>
        <end position="822"/>
    </location>
</feature>
<evidence type="ECO:0000256" key="4">
    <source>
        <dbReference type="ARBA" id="ARBA00022833"/>
    </source>
</evidence>
<evidence type="ECO:0000256" key="6">
    <source>
        <dbReference type="ARBA" id="ARBA00023172"/>
    </source>
</evidence>
<dbReference type="GO" id="GO:0005507">
    <property type="term" value="F:copper ion binding"/>
    <property type="evidence" value="ECO:0007669"/>
    <property type="project" value="InterPro"/>
</dbReference>
<dbReference type="InterPro" id="IPR001207">
    <property type="entry name" value="Transposase_mutator"/>
</dbReference>
<dbReference type="PROSITE" id="PS01007">
    <property type="entry name" value="TRANSPOSASE_MUTATOR"/>
    <property type="match status" value="1"/>
</dbReference>
<accession>A0AA38VYQ5</accession>
<keyword evidence="1" id="KW-0815">Transposition</keyword>
<dbReference type="PANTHER" id="PTHR31973">
    <property type="entry name" value="POLYPROTEIN, PUTATIVE-RELATED"/>
    <property type="match status" value="1"/>
</dbReference>
<sequence length="861" mass="99921">MVDDFDVSDVDISKVRQLVQEVISFDMTRMYYRIPNMDLENGLKPLDDDDDVNRFISYGNSSQLLEIFVDHFDVDIEEYLNTDEQWEEGHRESSDEDLNEVMVNYRFSNDEDVEVASVDYLSEEDDEIRQVRVKKLNAPRERESSVQENQQPQVCERFTYAHGEFLTELCDEYERESNVEDEVQSDNENEIVEDVETKTNPFPIHNPNVPWNIMKPIVTERYASIMELKTWLTNYALANGLQLRYQRSSKDELLVVCGPQKREEKGKNCPWRLWATWMSDERSFQVKTMHDEHRCGRQYNLGSLVTSNWIAMQYGRKIRQNPSMKLVELKESILKKYKCIVHLSQCARAKAKALGEVETSLIEHYGRLWEYAGEIRRSNPGSTARMSVEIGPYNKTYFQRFYVCFKALKDGWLLGCRRFIGLDGCFLKTICKGELLSDVGRDANNQIYPIAWAVVEVESKYSWKWFLEYLIEDIGIIDGLGVTLMSDQHKGLVEAVKDVLPLAEHRQCARHVYSNFRKKFNGIEYRSLFWAASKAGTPEEFERVMQEIKDLSRQAYDDLMERQPSTWSRAFFRTDVACDAVENGLSECFNSLIVSSRRKPIITMLEEIRVFVMERISKMTEQASKWTREIRPVIWKKIEKNKELMRFWHVVPSGGNMFEVRRGFDGYVVDTTTKTCTSRILQLSGIPCPHAVATLYFIHQDPSNYVYPSFSRTNFVATYNHKLKPLNGEKLWPKTNFTKPLPPMARRMSGRPRRARKKDASERGNQSSRSRINAFGNRVVIKTGKKVACSNCLEVGHNSRSCKNQKKDVPMHPKKPVGRPRKDKTSNEGYGNGSKRKGSSSERLMGIKRPRQSLQAPEDGV</sequence>
<evidence type="ECO:0000256" key="2">
    <source>
        <dbReference type="ARBA" id="ARBA00022723"/>
    </source>
</evidence>
<protein>
    <recommendedName>
        <fullName evidence="13">SWIM-type domain-containing protein</fullName>
    </recommendedName>
</protein>
<organism evidence="11 12">
    <name type="scientific">Centaurea solstitialis</name>
    <name type="common">yellow star-thistle</name>
    <dbReference type="NCBI Taxonomy" id="347529"/>
    <lineage>
        <taxon>Eukaryota</taxon>
        <taxon>Viridiplantae</taxon>
        <taxon>Streptophyta</taxon>
        <taxon>Embryophyta</taxon>
        <taxon>Tracheophyta</taxon>
        <taxon>Spermatophyta</taxon>
        <taxon>Magnoliopsida</taxon>
        <taxon>eudicotyledons</taxon>
        <taxon>Gunneridae</taxon>
        <taxon>Pentapetalae</taxon>
        <taxon>asterids</taxon>
        <taxon>campanulids</taxon>
        <taxon>Asterales</taxon>
        <taxon>Asteraceae</taxon>
        <taxon>Carduoideae</taxon>
        <taxon>Cardueae</taxon>
        <taxon>Centaureinae</taxon>
        <taxon>Centaurea</taxon>
    </lineage>
</organism>
<evidence type="ECO:0008006" key="13">
    <source>
        <dbReference type="Google" id="ProtNLM"/>
    </source>
</evidence>
<dbReference type="Proteomes" id="UP001172457">
    <property type="component" value="Chromosome 7"/>
</dbReference>
<dbReference type="AlphaFoldDB" id="A0AA38VYQ5"/>